<dbReference type="InterPro" id="IPR023214">
    <property type="entry name" value="HAD_sf"/>
</dbReference>
<dbReference type="PANTHER" id="PTHR43434">
    <property type="entry name" value="PHOSPHOGLYCOLATE PHOSPHATASE"/>
    <property type="match status" value="1"/>
</dbReference>
<dbReference type="InterPro" id="IPR050155">
    <property type="entry name" value="HAD-like_hydrolase_sf"/>
</dbReference>
<gene>
    <name evidence="1" type="ORF">H8S44_01695</name>
</gene>
<dbReference type="Proteomes" id="UP000649345">
    <property type="component" value="Unassembled WGS sequence"/>
</dbReference>
<dbReference type="SUPFAM" id="SSF56784">
    <property type="entry name" value="HAD-like"/>
    <property type="match status" value="1"/>
</dbReference>
<evidence type="ECO:0000313" key="1">
    <source>
        <dbReference type="EMBL" id="MBC5658499.1"/>
    </source>
</evidence>
<dbReference type="Gene3D" id="1.10.150.240">
    <property type="entry name" value="Putative phosphatase, domain 2"/>
    <property type="match status" value="1"/>
</dbReference>
<dbReference type="GO" id="GO:0016787">
    <property type="term" value="F:hydrolase activity"/>
    <property type="evidence" value="ECO:0007669"/>
    <property type="project" value="UniProtKB-KW"/>
</dbReference>
<dbReference type="EMBL" id="JACOOR010000001">
    <property type="protein sequence ID" value="MBC5658499.1"/>
    <property type="molecule type" value="Genomic_DNA"/>
</dbReference>
<accession>A0A923LA59</accession>
<dbReference type="InterPro" id="IPR023198">
    <property type="entry name" value="PGP-like_dom2"/>
</dbReference>
<dbReference type="InterPro" id="IPR041492">
    <property type="entry name" value="HAD_2"/>
</dbReference>
<dbReference type="AlphaFoldDB" id="A0A923LA59"/>
<dbReference type="PANTHER" id="PTHR43434:SF20">
    <property type="entry name" value="5'-NUCLEOTIDASE"/>
    <property type="match status" value="1"/>
</dbReference>
<reference evidence="1" key="1">
    <citation type="submission" date="2020-08" db="EMBL/GenBank/DDBJ databases">
        <title>Genome public.</title>
        <authorList>
            <person name="Liu C."/>
            <person name="Sun Q."/>
        </authorList>
    </citation>
    <scope>NUCLEOTIDE SEQUENCE</scope>
    <source>
        <strain evidence="1">NSJ-68</strain>
    </source>
</reference>
<dbReference type="RefSeq" id="WP_186872789.1">
    <property type="nucleotide sequence ID" value="NZ_JACOOR010000001.1"/>
</dbReference>
<keyword evidence="1" id="KW-0378">Hydrolase</keyword>
<name>A0A923LA59_9FIRM</name>
<dbReference type="SFLD" id="SFLDG01129">
    <property type="entry name" value="C1.5:_HAD__Beta-PGM__Phosphata"/>
    <property type="match status" value="1"/>
</dbReference>
<dbReference type="FunFam" id="3.40.50.1000:FF:000022">
    <property type="entry name" value="Phosphoglycolate phosphatase"/>
    <property type="match status" value="1"/>
</dbReference>
<dbReference type="SFLD" id="SFLDG01135">
    <property type="entry name" value="C1.5.6:_HAD__Beta-PGM__Phospha"/>
    <property type="match status" value="1"/>
</dbReference>
<dbReference type="CDD" id="cd04302">
    <property type="entry name" value="HAD_5NT"/>
    <property type="match status" value="1"/>
</dbReference>
<keyword evidence="2" id="KW-1185">Reference proteome</keyword>
<protein>
    <submittedName>
        <fullName evidence="1">HAD family hydrolase</fullName>
    </submittedName>
</protein>
<dbReference type="InterPro" id="IPR036412">
    <property type="entry name" value="HAD-like_sf"/>
</dbReference>
<dbReference type="SFLD" id="SFLDS00003">
    <property type="entry name" value="Haloacid_Dehalogenase"/>
    <property type="match status" value="1"/>
</dbReference>
<comment type="caution">
    <text evidence="1">The sequence shown here is derived from an EMBL/GenBank/DDBJ whole genome shotgun (WGS) entry which is preliminary data.</text>
</comment>
<proteinExistence type="predicted"/>
<dbReference type="Pfam" id="PF13419">
    <property type="entry name" value="HAD_2"/>
    <property type="match status" value="1"/>
</dbReference>
<organism evidence="1 2">
    <name type="scientific">Anaerosacchariphilus hominis</name>
    <dbReference type="NCBI Taxonomy" id="2763017"/>
    <lineage>
        <taxon>Bacteria</taxon>
        <taxon>Bacillati</taxon>
        <taxon>Bacillota</taxon>
        <taxon>Clostridia</taxon>
        <taxon>Lachnospirales</taxon>
        <taxon>Lachnospiraceae</taxon>
        <taxon>Anaerosacchariphilus</taxon>
    </lineage>
</organism>
<dbReference type="GO" id="GO:0005829">
    <property type="term" value="C:cytosol"/>
    <property type="evidence" value="ECO:0007669"/>
    <property type="project" value="TreeGrafter"/>
</dbReference>
<dbReference type="Gene3D" id="3.40.50.1000">
    <property type="entry name" value="HAD superfamily/HAD-like"/>
    <property type="match status" value="1"/>
</dbReference>
<dbReference type="GO" id="GO:0004713">
    <property type="term" value="F:protein tyrosine kinase activity"/>
    <property type="evidence" value="ECO:0007669"/>
    <property type="project" value="TreeGrafter"/>
</dbReference>
<evidence type="ECO:0000313" key="2">
    <source>
        <dbReference type="Proteomes" id="UP000649345"/>
    </source>
</evidence>
<sequence>MYQIVFFDLDGTLTDSGLGITNSVAYALSKWNIHVEDRASLNKFVGPPLEAAFSEHYGFTREESHQALLYYREYFCEKGMFENRVYEGITELLAHLKATGRTVILATSKPEEYAVQILEHFGLLSYFDQVAGASMDEVRVKKSDVIAYALERADITDLSRAVMVGDRDNDMRGAADNGLASIGVLYGYGSREELEEAGADQLAETVEDLKQRLDGGSR</sequence>